<evidence type="ECO:0000259" key="3">
    <source>
        <dbReference type="Pfam" id="PF07167"/>
    </source>
</evidence>
<protein>
    <submittedName>
        <fullName evidence="5">Polyhydroxyalkanoic acid synthase</fullName>
    </submittedName>
</protein>
<dbReference type="GO" id="GO:0016746">
    <property type="term" value="F:acyltransferase activity"/>
    <property type="evidence" value="ECO:0007669"/>
    <property type="project" value="UniProtKB-KW"/>
</dbReference>
<evidence type="ECO:0000256" key="2">
    <source>
        <dbReference type="ARBA" id="ARBA00023315"/>
    </source>
</evidence>
<keyword evidence="1" id="KW-0808">Transferase</keyword>
<dbReference type="SUPFAM" id="SSF53474">
    <property type="entry name" value="alpha/beta-Hydrolases"/>
    <property type="match status" value="1"/>
</dbReference>
<dbReference type="Pfam" id="PF12551">
    <property type="entry name" value="PHBC_N"/>
    <property type="match status" value="1"/>
</dbReference>
<feature type="domain" description="Poly-beta-hydroxybutyrate polymerase N-terminal" evidence="3">
    <location>
        <begin position="132"/>
        <end position="301"/>
    </location>
</feature>
<dbReference type="Pfam" id="PF07167">
    <property type="entry name" value="PhaC_N"/>
    <property type="match status" value="1"/>
</dbReference>
<dbReference type="RefSeq" id="WP_196270668.1">
    <property type="nucleotide sequence ID" value="NZ_JADQDO010000002.1"/>
</dbReference>
<dbReference type="Gene3D" id="3.40.50.1820">
    <property type="entry name" value="alpha/beta hydrolase"/>
    <property type="match status" value="1"/>
</dbReference>
<accession>A0A931BKL5</accession>
<evidence type="ECO:0000313" key="6">
    <source>
        <dbReference type="Proteomes" id="UP000599312"/>
    </source>
</evidence>
<dbReference type="InterPro" id="IPR022211">
    <property type="entry name" value="PHBC_N"/>
</dbReference>
<dbReference type="InterPro" id="IPR010941">
    <property type="entry name" value="PhaC_N"/>
</dbReference>
<dbReference type="PANTHER" id="PTHR36837">
    <property type="entry name" value="POLY(3-HYDROXYALKANOATE) POLYMERASE SUBUNIT PHAC"/>
    <property type="match status" value="1"/>
</dbReference>
<keyword evidence="2" id="KW-0012">Acyltransferase</keyword>
<dbReference type="AlphaFoldDB" id="A0A931BKL5"/>
<reference evidence="5" key="1">
    <citation type="submission" date="2020-11" db="EMBL/GenBank/DDBJ databases">
        <authorList>
            <person name="Kim M.K."/>
        </authorList>
    </citation>
    <scope>NUCLEOTIDE SEQUENCE</scope>
    <source>
        <strain evidence="5">BT350</strain>
    </source>
</reference>
<evidence type="ECO:0000259" key="4">
    <source>
        <dbReference type="Pfam" id="PF12551"/>
    </source>
</evidence>
<dbReference type="EMBL" id="JADQDO010000002">
    <property type="protein sequence ID" value="MBF9232661.1"/>
    <property type="molecule type" value="Genomic_DNA"/>
</dbReference>
<proteinExistence type="predicted"/>
<sequence>MAERRRTRLSKKRAIAAPPGRKIRVPVKPMLPIPPKSPPPLEDLGNLPLTTEIGEDLDRAFHASVARLTSGLSPAALMGAFLDWGTHLATAPGKQLELIDKTIRKLMRLGQYCIRSREGGQPVEPCIEPLPQDHRFSAVEWQAWPFNVTYQSFLLQQQWWYNATTHVNGVTKQHERVVEFVTRQLLDMAAPSNFIPTNPLVLQKTLETGGMNLFQGMRNLFEDWERVMAGRKPIGADKFQVGRDVARAPGRVIYRNHLIELIQYLPTTAKVRPEPVLIVPAWIMKYYILDLSPENSLVRYLVEQGFTVFMISWRNPTESDRSLSLDNYRTDGIMAAVKAIRTIVPRQRIHATGYCLGGTLLLIAAAAMARDGDDSLKSVSLFAAEADFTEAGELMLFINESQVNFLEDLMWQQGYLDAKQMAGAFQLLRSNDLIWSRWISQYLMGEREPINDLMAWNADATRLPFRMHSEYLRRLFLNNDLAEGRFHAEGRPVALTDIRVPIFALGTEYDHVAPWRSVYKIHLLSDADVTFVLTAGGHNAGVVSEPGHPDRSYHVMTRFAQDHYLDPDTWRARAQYHEGSWWPEWVEWLAANSGAPQEQPDIGAEDAGYAPLAEAPGSYVLEP</sequence>
<dbReference type="InterPro" id="IPR029058">
    <property type="entry name" value="AB_hydrolase_fold"/>
</dbReference>
<name>A0A931BKL5_9HYPH</name>
<dbReference type="InterPro" id="IPR051321">
    <property type="entry name" value="PHA/PHB_synthase"/>
</dbReference>
<comment type="caution">
    <text evidence="5">The sequence shown here is derived from an EMBL/GenBank/DDBJ whole genome shotgun (WGS) entry which is preliminary data.</text>
</comment>
<organism evidence="5 6">
    <name type="scientific">Microvirga alba</name>
    <dbReference type="NCBI Taxonomy" id="2791025"/>
    <lineage>
        <taxon>Bacteria</taxon>
        <taxon>Pseudomonadati</taxon>
        <taxon>Pseudomonadota</taxon>
        <taxon>Alphaproteobacteria</taxon>
        <taxon>Hyphomicrobiales</taxon>
        <taxon>Methylobacteriaceae</taxon>
        <taxon>Microvirga</taxon>
    </lineage>
</organism>
<dbReference type="GO" id="GO:0042619">
    <property type="term" value="P:poly-hydroxybutyrate biosynthetic process"/>
    <property type="evidence" value="ECO:0007669"/>
    <property type="project" value="InterPro"/>
</dbReference>
<evidence type="ECO:0000313" key="5">
    <source>
        <dbReference type="EMBL" id="MBF9232661.1"/>
    </source>
</evidence>
<keyword evidence="6" id="KW-1185">Reference proteome</keyword>
<gene>
    <name evidence="5" type="ORF">I2H38_04635</name>
</gene>
<evidence type="ECO:0000256" key="1">
    <source>
        <dbReference type="ARBA" id="ARBA00022679"/>
    </source>
</evidence>
<dbReference type="PANTHER" id="PTHR36837:SF5">
    <property type="entry name" value="POLY-3-HYDROXYBUTYRATE SYNTHASE"/>
    <property type="match status" value="1"/>
</dbReference>
<dbReference type="Proteomes" id="UP000599312">
    <property type="component" value="Unassembled WGS sequence"/>
</dbReference>
<feature type="domain" description="Poly-beta-hydroxybutyrate polymerase N-terminal" evidence="4">
    <location>
        <begin position="55"/>
        <end position="94"/>
    </location>
</feature>